<dbReference type="EMBL" id="JAJEQR010000014">
    <property type="protein sequence ID" value="MCC2230632.1"/>
    <property type="molecule type" value="Genomic_DNA"/>
</dbReference>
<proteinExistence type="predicted"/>
<evidence type="ECO:0000313" key="1">
    <source>
        <dbReference type="EMBL" id="MCC2230632.1"/>
    </source>
</evidence>
<reference evidence="1" key="1">
    <citation type="submission" date="2021-10" db="EMBL/GenBank/DDBJ databases">
        <title>Anaerobic single-cell dispensing facilitates the cultivation of human gut bacteria.</title>
        <authorList>
            <person name="Afrizal A."/>
        </authorList>
    </citation>
    <scope>NUCLEOTIDE SEQUENCE</scope>
    <source>
        <strain evidence="1">CLA-AA-H215</strain>
    </source>
</reference>
<dbReference type="RefSeq" id="WP_308453268.1">
    <property type="nucleotide sequence ID" value="NZ_JAJEQR010000014.1"/>
</dbReference>
<accession>A0AAE3JFE0</accession>
<dbReference type="Proteomes" id="UP001198182">
    <property type="component" value="Unassembled WGS sequence"/>
</dbReference>
<dbReference type="AlphaFoldDB" id="A0AAE3JFE0"/>
<protein>
    <submittedName>
        <fullName evidence="1">Zinc ribbon domain-containing protein</fullName>
    </submittedName>
</protein>
<gene>
    <name evidence="1" type="ORF">LKD81_06405</name>
</gene>
<name>A0AAE3JFE0_9FIRM</name>
<evidence type="ECO:0000313" key="2">
    <source>
        <dbReference type="Proteomes" id="UP001198182"/>
    </source>
</evidence>
<sequence length="124" mass="13687">MGWEDFGQKIADAGKDVSDKVKKVADLVCLKQKLASEERKLQTAYMEIGKLYYEKHEGEIDEEYIPLFEDVAAAAAAAADYKEQISKARNQVQCPCCGAYQSADSAFCNKCGASLKSDDDVEDM</sequence>
<keyword evidence="2" id="KW-1185">Reference proteome</keyword>
<organism evidence="1 2">
    <name type="scientific">Hominifimenecus microfluidus</name>
    <dbReference type="NCBI Taxonomy" id="2885348"/>
    <lineage>
        <taxon>Bacteria</taxon>
        <taxon>Bacillati</taxon>
        <taxon>Bacillota</taxon>
        <taxon>Clostridia</taxon>
        <taxon>Lachnospirales</taxon>
        <taxon>Lachnospiraceae</taxon>
        <taxon>Hominifimenecus</taxon>
    </lineage>
</organism>
<comment type="caution">
    <text evidence="1">The sequence shown here is derived from an EMBL/GenBank/DDBJ whole genome shotgun (WGS) entry which is preliminary data.</text>
</comment>